<comment type="caution">
    <text evidence="1">The sequence shown here is derived from an EMBL/GenBank/DDBJ whole genome shotgun (WGS) entry which is preliminary data.</text>
</comment>
<reference evidence="1" key="1">
    <citation type="submission" date="2023-04" db="EMBL/GenBank/DDBJ databases">
        <title>Ambrosiozyma monospora NBRC 10751.</title>
        <authorList>
            <person name="Ichikawa N."/>
            <person name="Sato H."/>
            <person name="Tonouchi N."/>
        </authorList>
    </citation>
    <scope>NUCLEOTIDE SEQUENCE</scope>
    <source>
        <strain evidence="1">NBRC 10751</strain>
    </source>
</reference>
<accession>A0ACB5TTB9</accession>
<evidence type="ECO:0000313" key="1">
    <source>
        <dbReference type="EMBL" id="GME94933.1"/>
    </source>
</evidence>
<name>A0ACB5TTB9_AMBMO</name>
<protein>
    <submittedName>
        <fullName evidence="1">Unnamed protein product</fullName>
    </submittedName>
</protein>
<dbReference type="Proteomes" id="UP001165064">
    <property type="component" value="Unassembled WGS sequence"/>
</dbReference>
<proteinExistence type="predicted"/>
<organism evidence="1 2">
    <name type="scientific">Ambrosiozyma monospora</name>
    <name type="common">Yeast</name>
    <name type="synonym">Endomycopsis monosporus</name>
    <dbReference type="NCBI Taxonomy" id="43982"/>
    <lineage>
        <taxon>Eukaryota</taxon>
        <taxon>Fungi</taxon>
        <taxon>Dikarya</taxon>
        <taxon>Ascomycota</taxon>
        <taxon>Saccharomycotina</taxon>
        <taxon>Pichiomycetes</taxon>
        <taxon>Pichiales</taxon>
        <taxon>Pichiaceae</taxon>
        <taxon>Ambrosiozyma</taxon>
    </lineage>
</organism>
<sequence length="289" mass="31068">MISIGGSIGSGLFVGSGSALRIGGPASVLIAWTLCSLMMYCNIQALTEMAVTYPVSGAFVQYSSRFISPAWGFAMAWNYALGWSISLPMEMVAASITIKYWNDSVNPAAWVSIFYVIIIVINLFGVRGYGEAEFVLSSIKIMAIVGFIILGIILNCGGGPSGEGYIGGKYWHSPGAFNNGIKGLFSVFPTAAFSFGGTELIGLTAAETRNPRKALPQASKQVFWRISLFYIISMLLIVLLVPYNDKRLFSSSSVDTSASPFVIAIENGRHQSTTICDELCHHAFCDLSG</sequence>
<evidence type="ECO:0000313" key="2">
    <source>
        <dbReference type="Proteomes" id="UP001165064"/>
    </source>
</evidence>
<dbReference type="EMBL" id="BSXS01009212">
    <property type="protein sequence ID" value="GME94933.1"/>
    <property type="molecule type" value="Genomic_DNA"/>
</dbReference>
<keyword evidence="2" id="KW-1185">Reference proteome</keyword>
<gene>
    <name evidence="1" type="ORF">Amon02_000968000</name>
</gene>